<dbReference type="KEGG" id="pnt:G5B91_00395"/>
<evidence type="ECO:0000313" key="7">
    <source>
        <dbReference type="Proteomes" id="UP000501063"/>
    </source>
</evidence>
<dbReference type="PANTHER" id="PTHR30118:SF15">
    <property type="entry name" value="TRANSCRIPTIONAL REGULATORY PROTEIN"/>
    <property type="match status" value="1"/>
</dbReference>
<dbReference type="InterPro" id="IPR050389">
    <property type="entry name" value="LysR-type_TF"/>
</dbReference>
<gene>
    <name evidence="6" type="ORF">G5B91_00395</name>
</gene>
<evidence type="ECO:0000256" key="4">
    <source>
        <dbReference type="ARBA" id="ARBA00023163"/>
    </source>
</evidence>
<dbReference type="Gene3D" id="1.10.10.10">
    <property type="entry name" value="Winged helix-like DNA-binding domain superfamily/Winged helix DNA-binding domain"/>
    <property type="match status" value="1"/>
</dbReference>
<reference evidence="6 7" key="1">
    <citation type="submission" date="2020-02" db="EMBL/GenBank/DDBJ databases">
        <title>Integrative conjugative elements (ICEs) and plasmids drive adaptation of Pseudomonas nitroreducens strain HBP1 to wastewater environment.</title>
        <authorList>
            <person name="Sentchilo V."/>
            <person name="Carraro N."/>
            <person name="Bertelli C."/>
            <person name="van der Meer J.R."/>
        </authorList>
    </citation>
    <scope>NUCLEOTIDE SEQUENCE [LARGE SCALE GENOMIC DNA]</scope>
    <source>
        <strain evidence="6 7">HBP1</strain>
    </source>
</reference>
<dbReference type="PANTHER" id="PTHR30118">
    <property type="entry name" value="HTH-TYPE TRANSCRIPTIONAL REGULATOR LEUO-RELATED"/>
    <property type="match status" value="1"/>
</dbReference>
<keyword evidence="2" id="KW-0805">Transcription regulation</keyword>
<proteinExistence type="inferred from homology"/>
<keyword evidence="3" id="KW-0238">DNA-binding</keyword>
<evidence type="ECO:0000259" key="5">
    <source>
        <dbReference type="PROSITE" id="PS50931"/>
    </source>
</evidence>
<dbReference type="InterPro" id="IPR036390">
    <property type="entry name" value="WH_DNA-bd_sf"/>
</dbReference>
<dbReference type="GO" id="GO:0003700">
    <property type="term" value="F:DNA-binding transcription factor activity"/>
    <property type="evidence" value="ECO:0007669"/>
    <property type="project" value="InterPro"/>
</dbReference>
<dbReference type="InterPro" id="IPR036388">
    <property type="entry name" value="WH-like_DNA-bd_sf"/>
</dbReference>
<dbReference type="RefSeq" id="WP_024763691.1">
    <property type="nucleotide sequence ID" value="NZ_CP049140.1"/>
</dbReference>
<dbReference type="Pfam" id="PF00126">
    <property type="entry name" value="HTH_1"/>
    <property type="match status" value="1"/>
</dbReference>
<evidence type="ECO:0000256" key="1">
    <source>
        <dbReference type="ARBA" id="ARBA00009437"/>
    </source>
</evidence>
<keyword evidence="4" id="KW-0804">Transcription</keyword>
<name>A0A6G6INX5_PSENT</name>
<comment type="similarity">
    <text evidence="1">Belongs to the LysR transcriptional regulatory family.</text>
</comment>
<dbReference type="InterPro" id="IPR000847">
    <property type="entry name" value="LysR_HTH_N"/>
</dbReference>
<evidence type="ECO:0000256" key="3">
    <source>
        <dbReference type="ARBA" id="ARBA00023125"/>
    </source>
</evidence>
<dbReference type="EMBL" id="CP049140">
    <property type="protein sequence ID" value="QIE84808.1"/>
    <property type="molecule type" value="Genomic_DNA"/>
</dbReference>
<dbReference type="SUPFAM" id="SSF53850">
    <property type="entry name" value="Periplasmic binding protein-like II"/>
    <property type="match status" value="1"/>
</dbReference>
<evidence type="ECO:0000256" key="2">
    <source>
        <dbReference type="ARBA" id="ARBA00023015"/>
    </source>
</evidence>
<feature type="domain" description="HTH lysR-type" evidence="5">
    <location>
        <begin position="7"/>
        <end position="64"/>
    </location>
</feature>
<dbReference type="SUPFAM" id="SSF46785">
    <property type="entry name" value="Winged helix' DNA-binding domain"/>
    <property type="match status" value="1"/>
</dbReference>
<accession>A0A6G6INX5</accession>
<evidence type="ECO:0000313" key="6">
    <source>
        <dbReference type="EMBL" id="QIE84808.1"/>
    </source>
</evidence>
<dbReference type="Gene3D" id="3.40.190.10">
    <property type="entry name" value="Periplasmic binding protein-like II"/>
    <property type="match status" value="2"/>
</dbReference>
<dbReference type="AlphaFoldDB" id="A0A6G6INX5"/>
<dbReference type="Proteomes" id="UP000501063">
    <property type="component" value="Chromosome"/>
</dbReference>
<sequence length="308" mass="34736">MLDLRQLDLNLLLAFDAIYHQRSITRAAEVMNLTQPAMSNALRRLRLLCADPLFVKTHLGVAPTLVAHRLSGHVRDALDSLRDALHHTPAALATTPTRSLRLSCPDTFQPLLLDALCEQPEQHWQVRYYQSRRREALHELATGKLDLLIDVDQPISQQSGLRKLPLLSDHYVFAHGAALQQAPRTLEEYLRVPQIQVSQRRDGLAPVDLELGLRGQRRSIAVSVQSALAARLIADRQPFGLTLPSRVAELLGLQQSPLPLEQPLCLELCLYVESRYRFEQAMERALTCIQQAFAGLRKPPRQRLALEC</sequence>
<dbReference type="GO" id="GO:0003677">
    <property type="term" value="F:DNA binding"/>
    <property type="evidence" value="ECO:0007669"/>
    <property type="project" value="UniProtKB-KW"/>
</dbReference>
<organism evidence="6 7">
    <name type="scientific">Pseudomonas nitroreducens</name>
    <dbReference type="NCBI Taxonomy" id="46680"/>
    <lineage>
        <taxon>Bacteria</taxon>
        <taxon>Pseudomonadati</taxon>
        <taxon>Pseudomonadota</taxon>
        <taxon>Gammaproteobacteria</taxon>
        <taxon>Pseudomonadales</taxon>
        <taxon>Pseudomonadaceae</taxon>
        <taxon>Pseudomonas</taxon>
    </lineage>
</organism>
<dbReference type="PROSITE" id="PS50931">
    <property type="entry name" value="HTH_LYSR"/>
    <property type="match status" value="1"/>
</dbReference>
<protein>
    <submittedName>
        <fullName evidence="6">LysR family transcriptional regulator</fullName>
    </submittedName>
</protein>